<dbReference type="PANTHER" id="PTHR38731:SF3">
    <property type="entry name" value="BLL6125 PROTEIN"/>
    <property type="match status" value="1"/>
</dbReference>
<dbReference type="InterPro" id="IPR046535">
    <property type="entry name" value="DUF6600"/>
</dbReference>
<proteinExistence type="predicted"/>
<dbReference type="RefSeq" id="WP_263412211.1">
    <property type="nucleotide sequence ID" value="NZ_BAABBH010000001.1"/>
</dbReference>
<evidence type="ECO:0000259" key="2">
    <source>
        <dbReference type="Pfam" id="PF04773"/>
    </source>
</evidence>
<dbReference type="Gene3D" id="2.60.120.1440">
    <property type="match status" value="1"/>
</dbReference>
<protein>
    <submittedName>
        <fullName evidence="3">DUF6600 domain-containing protein</fullName>
    </submittedName>
</protein>
<dbReference type="Pfam" id="PF04773">
    <property type="entry name" value="FecR"/>
    <property type="match status" value="1"/>
</dbReference>
<dbReference type="InterPro" id="IPR006860">
    <property type="entry name" value="FecR"/>
</dbReference>
<dbReference type="Pfam" id="PF20245">
    <property type="entry name" value="DUF6600"/>
    <property type="match status" value="1"/>
</dbReference>
<dbReference type="EMBL" id="JBJYXY010000001">
    <property type="protein sequence ID" value="MFN2976304.1"/>
    <property type="molecule type" value="Genomic_DNA"/>
</dbReference>
<dbReference type="PANTHER" id="PTHR38731">
    <property type="entry name" value="LIPL45-RELATED LIPOPROTEIN-RELATED"/>
    <property type="match status" value="1"/>
</dbReference>
<accession>A0ABW9KKM1</accession>
<evidence type="ECO:0000313" key="3">
    <source>
        <dbReference type="EMBL" id="MFN2976304.1"/>
    </source>
</evidence>
<feature type="region of interest" description="Disordered" evidence="1">
    <location>
        <begin position="398"/>
        <end position="450"/>
    </location>
</feature>
<evidence type="ECO:0000313" key="4">
    <source>
        <dbReference type="Proteomes" id="UP001634747"/>
    </source>
</evidence>
<gene>
    <name evidence="3" type="ORF">ACK2TP_11080</name>
</gene>
<name>A0ABW9KKM1_9BACT</name>
<keyword evidence="4" id="KW-1185">Reference proteome</keyword>
<reference evidence="3 4" key="1">
    <citation type="submission" date="2024-12" db="EMBL/GenBank/DDBJ databases">
        <authorList>
            <person name="Lee Y."/>
        </authorList>
    </citation>
    <scope>NUCLEOTIDE SEQUENCE [LARGE SCALE GENOMIC DNA]</scope>
    <source>
        <strain evidence="3 4">03SUJ4</strain>
    </source>
</reference>
<feature type="region of interest" description="Disordered" evidence="1">
    <location>
        <begin position="524"/>
        <end position="567"/>
    </location>
</feature>
<organism evidence="3 4">
    <name type="scientific">Terriglobus aquaticus</name>
    <dbReference type="NCBI Taxonomy" id="940139"/>
    <lineage>
        <taxon>Bacteria</taxon>
        <taxon>Pseudomonadati</taxon>
        <taxon>Acidobacteriota</taxon>
        <taxon>Terriglobia</taxon>
        <taxon>Terriglobales</taxon>
        <taxon>Acidobacteriaceae</taxon>
        <taxon>Terriglobus</taxon>
    </lineage>
</organism>
<feature type="domain" description="FecR protein" evidence="2">
    <location>
        <begin position="33"/>
        <end position="125"/>
    </location>
</feature>
<sequence length="567" mass="58840">MSLIDGEVHVASAGYNAEAVDAALNMPIGPGQSVRTGANADSEVEFPDGSVLRLAAGSSATLIRLQPQTEIGLDDGLYYLELRAGTDPQFVVYAGEVSVAPLENASIRVRVQNGQPEVAVLRGSVSVTRPNSYTVDVQQGESLRADAKDSRRYLLAEGVADETADRWNERRAQQLADSSASQTIAREDYAGDQGYGWSDLDSNGAWYPLPGEGLVWQPYGADASFDPYGFGNWVYAGFAGGGGYVWASGYPWGWLPYHCGSWSFYPGFGWGWLPAAGCRSYGGGWPVGGLPVKNAPHGWRPPLPVRPPATGGIVVRHPTLPGAPQNTAVHQIAQGPRQARSLEWNGVTLQPLKPIAAAPIARGSSAVGSALRRDFPLQDGTHVPVLGRESTVAAVMPGRAPEWHAPTASQTRSDEADRTVPRSAPTSAGLAASGHATSQESPAGPVNADGAGGVLAAEPVLSTGWHSRVYSNVPPAANRPAPGGSVVIRPAGVRAVPAGAGPVLPPATRPASAIAPPVRPAPVTIAPPRIISPPPAPVQHSSPPPPAPVFHSAPPPAPSAAPATHSK</sequence>
<comment type="caution">
    <text evidence="3">The sequence shown here is derived from an EMBL/GenBank/DDBJ whole genome shotgun (WGS) entry which is preliminary data.</text>
</comment>
<dbReference type="Proteomes" id="UP001634747">
    <property type="component" value="Unassembled WGS sequence"/>
</dbReference>
<evidence type="ECO:0000256" key="1">
    <source>
        <dbReference type="SAM" id="MobiDB-lite"/>
    </source>
</evidence>
<feature type="compositionally biased region" description="Pro residues" evidence="1">
    <location>
        <begin position="530"/>
        <end position="559"/>
    </location>
</feature>